<dbReference type="EMBL" id="FZOU01000002">
    <property type="protein sequence ID" value="SNS73498.1"/>
    <property type="molecule type" value="Genomic_DNA"/>
</dbReference>
<evidence type="ECO:0000313" key="4">
    <source>
        <dbReference type="Proteomes" id="UP000198356"/>
    </source>
</evidence>
<protein>
    <submittedName>
        <fullName evidence="3">Polyisoprenoid-binding protein YceI</fullName>
    </submittedName>
</protein>
<gene>
    <name evidence="3" type="ORF">SAMN05421770_102115</name>
</gene>
<dbReference type="SMART" id="SM00867">
    <property type="entry name" value="YceI"/>
    <property type="match status" value="1"/>
</dbReference>
<dbReference type="RefSeq" id="WP_089407641.1">
    <property type="nucleotide sequence ID" value="NZ_FZOU01000002.1"/>
</dbReference>
<dbReference type="Gene3D" id="2.40.128.110">
    <property type="entry name" value="Lipid/polyisoprenoid-binding, YceI-like"/>
    <property type="match status" value="1"/>
</dbReference>
<dbReference type="Pfam" id="PF04264">
    <property type="entry name" value="YceI"/>
    <property type="match status" value="1"/>
</dbReference>
<sequence length="193" mass="20174">MKIRTALLALAGATLLSAPAFAQTSAWTIDTAHSSVEFTIRHMGVSNVHGSLGGVKGTVLLDEKNLTKSSVEATIETKTVSTGVDARDTHLKSPDFFDIANNPTMSFKSTGVTNAGGKLQLVGLLTISGVTKPVTLDLDGPAPAQKGQGGKTISGFSASGVLHRTDFKFGPKFSAPILGDDVKFTIDIEMDKQ</sequence>
<reference evidence="3 4" key="1">
    <citation type="submission" date="2017-06" db="EMBL/GenBank/DDBJ databases">
        <authorList>
            <person name="Kim H.J."/>
            <person name="Triplett B.A."/>
        </authorList>
    </citation>
    <scope>NUCLEOTIDE SEQUENCE [LARGE SCALE GENOMIC DNA]</scope>
    <source>
        <strain evidence="3 4">DSM 18704</strain>
    </source>
</reference>
<feature type="signal peptide" evidence="1">
    <location>
        <begin position="1"/>
        <end position="22"/>
    </location>
</feature>
<evidence type="ECO:0000313" key="3">
    <source>
        <dbReference type="EMBL" id="SNS73498.1"/>
    </source>
</evidence>
<evidence type="ECO:0000259" key="2">
    <source>
        <dbReference type="SMART" id="SM00867"/>
    </source>
</evidence>
<dbReference type="Proteomes" id="UP000198356">
    <property type="component" value="Unassembled WGS sequence"/>
</dbReference>
<dbReference type="AlphaFoldDB" id="A0A239GXK2"/>
<accession>A0A239GXK2</accession>
<name>A0A239GXK2_9BACT</name>
<organism evidence="3 4">
    <name type="scientific">Granulicella rosea</name>
    <dbReference type="NCBI Taxonomy" id="474952"/>
    <lineage>
        <taxon>Bacteria</taxon>
        <taxon>Pseudomonadati</taxon>
        <taxon>Acidobacteriota</taxon>
        <taxon>Terriglobia</taxon>
        <taxon>Terriglobales</taxon>
        <taxon>Acidobacteriaceae</taxon>
        <taxon>Granulicella</taxon>
    </lineage>
</organism>
<dbReference type="OrthoDB" id="9811006at2"/>
<proteinExistence type="predicted"/>
<feature type="chain" id="PRO_5013167526" evidence="1">
    <location>
        <begin position="23"/>
        <end position="193"/>
    </location>
</feature>
<dbReference type="SUPFAM" id="SSF101874">
    <property type="entry name" value="YceI-like"/>
    <property type="match status" value="1"/>
</dbReference>
<keyword evidence="1" id="KW-0732">Signal</keyword>
<evidence type="ECO:0000256" key="1">
    <source>
        <dbReference type="SAM" id="SignalP"/>
    </source>
</evidence>
<dbReference type="PANTHER" id="PTHR34406">
    <property type="entry name" value="PROTEIN YCEI"/>
    <property type="match status" value="1"/>
</dbReference>
<dbReference type="InterPro" id="IPR036761">
    <property type="entry name" value="TTHA0802/YceI-like_sf"/>
</dbReference>
<dbReference type="PANTHER" id="PTHR34406:SF1">
    <property type="entry name" value="PROTEIN YCEI"/>
    <property type="match status" value="1"/>
</dbReference>
<feature type="domain" description="Lipid/polyisoprenoid-binding YceI-like" evidence="2">
    <location>
        <begin position="26"/>
        <end position="191"/>
    </location>
</feature>
<keyword evidence="4" id="KW-1185">Reference proteome</keyword>
<dbReference type="InterPro" id="IPR007372">
    <property type="entry name" value="Lipid/polyisoprenoid-bd_YceI"/>
</dbReference>